<dbReference type="InterPro" id="IPR001611">
    <property type="entry name" value="Leu-rich_rpt"/>
</dbReference>
<dbReference type="SMART" id="SM00367">
    <property type="entry name" value="LRR_CC"/>
    <property type="match status" value="4"/>
</dbReference>
<evidence type="ECO:0000313" key="2">
    <source>
        <dbReference type="Proteomes" id="UP001341840"/>
    </source>
</evidence>
<sequence>MLAFPSIGLPNFALKFPTLKSFTCYRVLQVAPADLELIATCFPNLEELDLSYSEVRVPDDCRNVEAMFAGTVEAMASGLQKLRKLRLYGTPLRRGPFILTFCRNRESLEEIDFDYIPSHLEHCAIVDAIRERPGLRSLTVHAIFDPPRRIVSSELIDAFLSLKGLTCLDLDYMGLSDVFFCAVADAGLPLRKLKLRECFGFFRFGFSYLFRKCNLLQHLDLGMVKFIEPIEDSFIEWSLLLPNLMSLYLCGLAGDLIATELTFFAVVRNCPLITEICMFRTGFSTKKVDEASLMSLAVNRHVKILNLYGNDQLKDESVMMIASVCPNLEKINMGDCRSITDRAALAVLKMCPKITSLKVEFSGISQFLVDFQVPALLELDLTGLDINDETLSAISKNCCWLKDLKLESCKKITAKGVKEVVENCKHLKMMCLWGCNKVAADVVPWMIFARPSLRMLIHPPSFRLSDSQAELFLQHGCNLTELTCQGYLIRHL</sequence>
<dbReference type="Pfam" id="PF13516">
    <property type="entry name" value="LRR_6"/>
    <property type="match status" value="2"/>
</dbReference>
<dbReference type="SUPFAM" id="SSF52047">
    <property type="entry name" value="RNI-like"/>
    <property type="match status" value="1"/>
</dbReference>
<protein>
    <submittedName>
        <fullName evidence="1">Uncharacterized protein</fullName>
    </submittedName>
</protein>
<dbReference type="Proteomes" id="UP001341840">
    <property type="component" value="Unassembled WGS sequence"/>
</dbReference>
<dbReference type="PANTHER" id="PTHR13318:SF106">
    <property type="entry name" value="F-BOX_LRR-REPEAT PROTEIN 2"/>
    <property type="match status" value="1"/>
</dbReference>
<keyword evidence="2" id="KW-1185">Reference proteome</keyword>
<organism evidence="1 2">
    <name type="scientific">Stylosanthes scabra</name>
    <dbReference type="NCBI Taxonomy" id="79078"/>
    <lineage>
        <taxon>Eukaryota</taxon>
        <taxon>Viridiplantae</taxon>
        <taxon>Streptophyta</taxon>
        <taxon>Embryophyta</taxon>
        <taxon>Tracheophyta</taxon>
        <taxon>Spermatophyta</taxon>
        <taxon>Magnoliopsida</taxon>
        <taxon>eudicotyledons</taxon>
        <taxon>Gunneridae</taxon>
        <taxon>Pentapetalae</taxon>
        <taxon>rosids</taxon>
        <taxon>fabids</taxon>
        <taxon>Fabales</taxon>
        <taxon>Fabaceae</taxon>
        <taxon>Papilionoideae</taxon>
        <taxon>50 kb inversion clade</taxon>
        <taxon>dalbergioids sensu lato</taxon>
        <taxon>Dalbergieae</taxon>
        <taxon>Pterocarpus clade</taxon>
        <taxon>Stylosanthes</taxon>
    </lineage>
</organism>
<evidence type="ECO:0000313" key="1">
    <source>
        <dbReference type="EMBL" id="MED6147363.1"/>
    </source>
</evidence>
<reference evidence="1 2" key="1">
    <citation type="journal article" date="2023" name="Plants (Basel)">
        <title>Bridging the Gap: Combining Genomics and Transcriptomics Approaches to Understand Stylosanthes scabra, an Orphan Legume from the Brazilian Caatinga.</title>
        <authorList>
            <person name="Ferreira-Neto J.R.C."/>
            <person name="da Silva M.D."/>
            <person name="Binneck E."/>
            <person name="de Melo N.F."/>
            <person name="da Silva R.H."/>
            <person name="de Melo A.L.T.M."/>
            <person name="Pandolfi V."/>
            <person name="Bustamante F.O."/>
            <person name="Brasileiro-Vidal A.C."/>
            <person name="Benko-Iseppon A.M."/>
        </authorList>
    </citation>
    <scope>NUCLEOTIDE SEQUENCE [LARGE SCALE GENOMIC DNA]</scope>
    <source>
        <tissue evidence="1">Leaves</tissue>
    </source>
</reference>
<dbReference type="PANTHER" id="PTHR13318">
    <property type="entry name" value="PARTNER OF PAIRED, ISOFORM B-RELATED"/>
    <property type="match status" value="1"/>
</dbReference>
<dbReference type="EMBL" id="JASCZI010090874">
    <property type="protein sequence ID" value="MED6147363.1"/>
    <property type="molecule type" value="Genomic_DNA"/>
</dbReference>
<proteinExistence type="predicted"/>
<gene>
    <name evidence="1" type="ORF">PIB30_043421</name>
</gene>
<name>A0ABU6THL0_9FABA</name>
<dbReference type="InterPro" id="IPR032675">
    <property type="entry name" value="LRR_dom_sf"/>
</dbReference>
<accession>A0ABU6THL0</accession>
<comment type="caution">
    <text evidence="1">The sequence shown here is derived from an EMBL/GenBank/DDBJ whole genome shotgun (WGS) entry which is preliminary data.</text>
</comment>
<dbReference type="Gene3D" id="3.80.10.10">
    <property type="entry name" value="Ribonuclease Inhibitor"/>
    <property type="match status" value="2"/>
</dbReference>
<dbReference type="InterPro" id="IPR006553">
    <property type="entry name" value="Leu-rich_rpt_Cys-con_subtyp"/>
</dbReference>